<evidence type="ECO:0000313" key="1">
    <source>
        <dbReference type="EMBL" id="RDV15414.1"/>
    </source>
</evidence>
<dbReference type="Proteomes" id="UP000256708">
    <property type="component" value="Unassembled WGS sequence"/>
</dbReference>
<evidence type="ECO:0000313" key="2">
    <source>
        <dbReference type="Proteomes" id="UP000256708"/>
    </source>
</evidence>
<comment type="caution">
    <text evidence="1">The sequence shown here is derived from an EMBL/GenBank/DDBJ whole genome shotgun (WGS) entry which is preliminary data.</text>
</comment>
<protein>
    <submittedName>
        <fullName evidence="1">Uncharacterized protein</fullName>
    </submittedName>
</protein>
<sequence>MISRIRNSIFIQVLWGLMGLCFLNSSVDTVDPNPEYIPEDLSFNDQESVVEILLEKVLGFENAIAEYDDHDTEERTKKKTTKIDFIVQDSPQQPHPDKTFNLSKQRYPNFEDSLPKGYHQLSIPPPKI</sequence>
<dbReference type="AlphaFoldDB" id="A0A3D8LDR3"/>
<keyword evidence="2" id="KW-1185">Reference proteome</keyword>
<accession>A0A3D8LDR3</accession>
<dbReference type="OrthoDB" id="827641at2"/>
<proteinExistence type="predicted"/>
<dbReference type="EMBL" id="QRGR01000009">
    <property type="protein sequence ID" value="RDV15414.1"/>
    <property type="molecule type" value="Genomic_DNA"/>
</dbReference>
<reference evidence="2" key="1">
    <citation type="submission" date="2018-08" db="EMBL/GenBank/DDBJ databases">
        <authorList>
            <person name="Liu Z.-W."/>
            <person name="Du Z.-J."/>
        </authorList>
    </citation>
    <scope>NUCLEOTIDE SEQUENCE [LARGE SCALE GENOMIC DNA]</scope>
    <source>
        <strain evidence="2">H4X</strain>
    </source>
</reference>
<organism evidence="1 2">
    <name type="scientific">Pontibacter diazotrophicus</name>
    <dbReference type="NCBI Taxonomy" id="1400979"/>
    <lineage>
        <taxon>Bacteria</taxon>
        <taxon>Pseudomonadati</taxon>
        <taxon>Bacteroidota</taxon>
        <taxon>Cytophagia</taxon>
        <taxon>Cytophagales</taxon>
        <taxon>Hymenobacteraceae</taxon>
        <taxon>Pontibacter</taxon>
    </lineage>
</organism>
<gene>
    <name evidence="1" type="ORF">DXT99_10190</name>
</gene>
<name>A0A3D8LDR3_9BACT</name>